<feature type="domain" description="CheC-like protein" evidence="9">
    <location>
        <begin position="41"/>
        <end position="77"/>
    </location>
</feature>
<dbReference type="PANTHER" id="PTHR43484:SF1">
    <property type="entry name" value="FLAGELLAR MOTOR SWITCH PROTEIN FLIN"/>
    <property type="match status" value="1"/>
</dbReference>
<dbReference type="EMBL" id="AE001437">
    <property type="protein sequence ID" value="AAK80172.1"/>
    <property type="molecule type" value="Genomic_DNA"/>
</dbReference>
<feature type="region of interest" description="Disordered" evidence="7">
    <location>
        <begin position="230"/>
        <end position="261"/>
    </location>
</feature>
<organism evidence="10 11">
    <name type="scientific">Clostridium acetobutylicum (strain ATCC 824 / DSM 792 / JCM 1419 / IAM 19013 / LMG 5710 / NBRC 13948 / NRRL B-527 / VKM B-1787 / 2291 / W)</name>
    <dbReference type="NCBI Taxonomy" id="272562"/>
    <lineage>
        <taxon>Bacteria</taxon>
        <taxon>Bacillati</taxon>
        <taxon>Bacillota</taxon>
        <taxon>Clostridia</taxon>
        <taxon>Eubacteriales</taxon>
        <taxon>Clostridiaceae</taxon>
        <taxon>Clostridium</taxon>
    </lineage>
</organism>
<feature type="region of interest" description="Disordered" evidence="7">
    <location>
        <begin position="11"/>
        <end position="39"/>
    </location>
</feature>
<feature type="domain" description="Flagellar motor switch protein FliN-like C-terminal" evidence="8">
    <location>
        <begin position="332"/>
        <end position="402"/>
    </location>
</feature>
<protein>
    <submittedName>
        <fullName evidence="10">Flagellar switch protein FliY, contains CheC-like domain</fullName>
    </submittedName>
</protein>
<evidence type="ECO:0000256" key="4">
    <source>
        <dbReference type="ARBA" id="ARBA00022500"/>
    </source>
</evidence>
<dbReference type="Gene3D" id="2.30.330.10">
    <property type="entry name" value="SpoA-like"/>
    <property type="match status" value="1"/>
</dbReference>
<keyword evidence="10" id="KW-0966">Cell projection</keyword>
<dbReference type="KEGG" id="cac:CA_C2215"/>
<dbReference type="RefSeq" id="WP_010965513.1">
    <property type="nucleotide sequence ID" value="NC_003030.1"/>
</dbReference>
<dbReference type="SUPFAM" id="SSF101801">
    <property type="entry name" value="Surface presentation of antigens (SPOA)"/>
    <property type="match status" value="1"/>
</dbReference>
<dbReference type="CDD" id="cd17907">
    <property type="entry name" value="FliY_FliN-Y"/>
    <property type="match status" value="1"/>
</dbReference>
<dbReference type="eggNOG" id="COG1776">
    <property type="taxonomic scope" value="Bacteria"/>
</dbReference>
<dbReference type="InterPro" id="IPR036429">
    <property type="entry name" value="SpoA-like_sf"/>
</dbReference>
<dbReference type="PATRIC" id="fig|272562.8.peg.2416"/>
<evidence type="ECO:0000256" key="5">
    <source>
        <dbReference type="ARBA" id="ARBA00022779"/>
    </source>
</evidence>
<sequence>MSDGFLSQEEIDSLLNGGDSSSDSPEEQKENTASDNDLNDIEKDLLGEIGNISMGSASTALSTIIGQKVNITTPIVSVTTLETLKKNFEVPNVALDVKYVSGISGENLLVMKVTDAAVIANLMMGGDGKVESKTLSEIELSAVSEAMNQMIGSAATSMATMLLREVNISPPVSKIWDSKTDVLTDNIKEDENIVQVAFKLTIGDLVDSQIMQILPIDTSRKMIDIMMGGSSNKEEPEVQQSAAPSPEPTVSAAPVNQTPSVNEPAIERPMQQSQQQTMQPMGGQPQAAYQAPQQQMMPQGHVYGQPQVEVNRASFQPLEASDVYGAPKNIDLILDVPLEISVVLGRAKKNIKDILNLGTGSLIELDKLAEEPVEILVNGKKVAYGEVVVVDENFGVRITSIVNSEERIKSLKK</sequence>
<dbReference type="InterPro" id="IPR012826">
    <property type="entry name" value="FliN"/>
</dbReference>
<proteinExistence type="inferred from homology"/>
<dbReference type="InterPro" id="IPR001543">
    <property type="entry name" value="FliN-like_C"/>
</dbReference>
<dbReference type="Gene3D" id="3.40.1550.10">
    <property type="entry name" value="CheC-like"/>
    <property type="match status" value="1"/>
</dbReference>
<keyword evidence="3" id="KW-1003">Cell membrane</keyword>
<evidence type="ECO:0000313" key="11">
    <source>
        <dbReference type="Proteomes" id="UP000000814"/>
    </source>
</evidence>
<dbReference type="NCBIfam" id="NF005995">
    <property type="entry name" value="PRK08119.1"/>
    <property type="match status" value="1"/>
</dbReference>
<dbReference type="GO" id="GO:0009425">
    <property type="term" value="C:bacterial-type flagellum basal body"/>
    <property type="evidence" value="ECO:0007669"/>
    <property type="project" value="InterPro"/>
</dbReference>
<dbReference type="SUPFAM" id="SSF103039">
    <property type="entry name" value="CheC-like"/>
    <property type="match status" value="1"/>
</dbReference>
<reference evidence="10 11" key="1">
    <citation type="journal article" date="2001" name="J. Bacteriol.">
        <title>Genome sequence and comparative analysis of the solvent-producing bacterium Clostridium acetobutylicum.</title>
        <authorList>
            <person name="Nolling J."/>
            <person name="Breton G."/>
            <person name="Omelchenko M.V."/>
            <person name="Makarova K.S."/>
            <person name="Zeng Q."/>
            <person name="Gibson R."/>
            <person name="Lee H.M."/>
            <person name="Dubois J."/>
            <person name="Qiu D."/>
            <person name="Hitti J."/>
            <person name="Wolf Y.I."/>
            <person name="Tatusov R.L."/>
            <person name="Sabathe F."/>
            <person name="Doucette-Stamm L."/>
            <person name="Soucaille P."/>
            <person name="Daly M.J."/>
            <person name="Bennett G.N."/>
            <person name="Koonin E.V."/>
            <person name="Smith D.R."/>
        </authorList>
    </citation>
    <scope>NUCLEOTIDE SEQUENCE [LARGE SCALE GENOMIC DNA]</scope>
    <source>
        <strain evidence="11">ATCC 824 / DSM 792 / JCM 1419 / LMG 5710 / VKM B-1787</strain>
    </source>
</reference>
<dbReference type="Pfam" id="PF04509">
    <property type="entry name" value="CheC"/>
    <property type="match status" value="2"/>
</dbReference>
<keyword evidence="10" id="KW-0969">Cilium</keyword>
<dbReference type="PRINTS" id="PR00956">
    <property type="entry name" value="FLGMOTORFLIN"/>
</dbReference>
<name>Q97H00_CLOAB</name>
<dbReference type="AlphaFoldDB" id="Q97H00"/>
<evidence type="ECO:0000256" key="3">
    <source>
        <dbReference type="ARBA" id="ARBA00022475"/>
    </source>
</evidence>
<keyword evidence="4" id="KW-0145">Chemotaxis</keyword>
<dbReference type="GeneID" id="44998694"/>
<dbReference type="STRING" id="272562.CA_C2215"/>
<dbReference type="PANTHER" id="PTHR43484">
    <property type="match status" value="1"/>
</dbReference>
<evidence type="ECO:0000259" key="8">
    <source>
        <dbReference type="Pfam" id="PF01052"/>
    </source>
</evidence>
<feature type="domain" description="CheC-like protein" evidence="9">
    <location>
        <begin position="138"/>
        <end position="174"/>
    </location>
</feature>
<dbReference type="PIR" id="A97173">
    <property type="entry name" value="A97173"/>
</dbReference>
<dbReference type="GO" id="GO:0003774">
    <property type="term" value="F:cytoskeletal motor activity"/>
    <property type="evidence" value="ECO:0007669"/>
    <property type="project" value="InterPro"/>
</dbReference>
<dbReference type="HOGENOM" id="CLU_033893_0_0_9"/>
<dbReference type="InterPro" id="IPR001172">
    <property type="entry name" value="FliN_T3SS_HrcQb"/>
</dbReference>
<evidence type="ECO:0000256" key="6">
    <source>
        <dbReference type="ARBA" id="ARBA00023136"/>
    </source>
</evidence>
<accession>Q97H00</accession>
<dbReference type="NCBIfam" id="TIGR02480">
    <property type="entry name" value="fliN"/>
    <property type="match status" value="1"/>
</dbReference>
<dbReference type="Pfam" id="PF01052">
    <property type="entry name" value="FliMN_C"/>
    <property type="match status" value="1"/>
</dbReference>
<dbReference type="InterPro" id="IPR028976">
    <property type="entry name" value="CheC-like_sf"/>
</dbReference>
<comment type="similarity">
    <text evidence="2">Belongs to the FliN/MopA/SpaO family.</text>
</comment>
<dbReference type="OrthoDB" id="9773459at2"/>
<keyword evidence="5" id="KW-0283">Flagellar rotation</keyword>
<evidence type="ECO:0000256" key="2">
    <source>
        <dbReference type="ARBA" id="ARBA00009226"/>
    </source>
</evidence>
<keyword evidence="10" id="KW-0282">Flagellum</keyword>
<dbReference type="Proteomes" id="UP000000814">
    <property type="component" value="Chromosome"/>
</dbReference>
<gene>
    <name evidence="10" type="primary">fliY</name>
    <name evidence="10" type="ordered locus">CA_C2215</name>
</gene>
<evidence type="ECO:0000256" key="1">
    <source>
        <dbReference type="ARBA" id="ARBA00004413"/>
    </source>
</evidence>
<dbReference type="InterPro" id="IPR007597">
    <property type="entry name" value="CheC"/>
</dbReference>
<dbReference type="GO" id="GO:0006935">
    <property type="term" value="P:chemotaxis"/>
    <property type="evidence" value="ECO:0007669"/>
    <property type="project" value="UniProtKB-KW"/>
</dbReference>
<dbReference type="eggNOG" id="COG1886">
    <property type="taxonomic scope" value="Bacteria"/>
</dbReference>
<feature type="compositionally biased region" description="Low complexity" evidence="7">
    <location>
        <begin position="13"/>
        <end position="23"/>
    </location>
</feature>
<evidence type="ECO:0000256" key="7">
    <source>
        <dbReference type="SAM" id="MobiDB-lite"/>
    </source>
</evidence>
<dbReference type="GO" id="GO:0016787">
    <property type="term" value="F:hydrolase activity"/>
    <property type="evidence" value="ECO:0007669"/>
    <property type="project" value="InterPro"/>
</dbReference>
<evidence type="ECO:0000313" key="10">
    <source>
        <dbReference type="EMBL" id="AAK80172.1"/>
    </source>
</evidence>
<keyword evidence="11" id="KW-1185">Reference proteome</keyword>
<keyword evidence="6" id="KW-0472">Membrane</keyword>
<comment type="subcellular location">
    <subcellularLocation>
        <location evidence="1">Cell membrane</location>
        <topology evidence="1">Peripheral membrane protein</topology>
        <orientation evidence="1">Cytoplasmic side</orientation>
    </subcellularLocation>
</comment>
<dbReference type="InterPro" id="IPR051469">
    <property type="entry name" value="FliN/MopA/SpaO"/>
</dbReference>
<evidence type="ECO:0000259" key="9">
    <source>
        <dbReference type="Pfam" id="PF04509"/>
    </source>
</evidence>
<dbReference type="GO" id="GO:0005886">
    <property type="term" value="C:plasma membrane"/>
    <property type="evidence" value="ECO:0007669"/>
    <property type="project" value="UniProtKB-SubCell"/>
</dbReference>
<dbReference type="GO" id="GO:0071973">
    <property type="term" value="P:bacterial-type flagellum-dependent cell motility"/>
    <property type="evidence" value="ECO:0007669"/>
    <property type="project" value="InterPro"/>
</dbReference>